<dbReference type="Pfam" id="PF00331">
    <property type="entry name" value="Glyco_hydro_10"/>
    <property type="match status" value="1"/>
</dbReference>
<dbReference type="SUPFAM" id="SSF49344">
    <property type="entry name" value="CBD9-like"/>
    <property type="match status" value="1"/>
</dbReference>
<dbReference type="Pfam" id="PF00395">
    <property type="entry name" value="SLH"/>
    <property type="match status" value="3"/>
</dbReference>
<gene>
    <name evidence="7" type="primary">xynA1</name>
    <name evidence="7" type="ORF">PAECIP111894_03601</name>
</gene>
<feature type="domain" description="SLH" evidence="5">
    <location>
        <begin position="701"/>
        <end position="755"/>
    </location>
</feature>
<name>A0ABM9BH54_9BACL</name>
<keyword evidence="8" id="KW-1185">Reference proteome</keyword>
<feature type="domain" description="GH10" evidence="6">
    <location>
        <begin position="1"/>
        <end position="131"/>
    </location>
</feature>
<organism evidence="7 8">
    <name type="scientific">Paenibacillus pseudetheri</name>
    <dbReference type="NCBI Taxonomy" id="2897682"/>
    <lineage>
        <taxon>Bacteria</taxon>
        <taxon>Bacillati</taxon>
        <taxon>Bacillota</taxon>
        <taxon>Bacilli</taxon>
        <taxon>Bacillales</taxon>
        <taxon>Paenibacillaceae</taxon>
        <taxon>Paenibacillus</taxon>
    </lineage>
</organism>
<feature type="domain" description="SLH" evidence="5">
    <location>
        <begin position="574"/>
        <end position="634"/>
    </location>
</feature>
<evidence type="ECO:0000259" key="6">
    <source>
        <dbReference type="PROSITE" id="PS51760"/>
    </source>
</evidence>
<dbReference type="InterPro" id="IPR001119">
    <property type="entry name" value="SLH_dom"/>
</dbReference>
<evidence type="ECO:0000313" key="7">
    <source>
        <dbReference type="EMBL" id="CAH1057443.1"/>
    </source>
</evidence>
<dbReference type="InterPro" id="IPR001000">
    <property type="entry name" value="GH10_dom"/>
</dbReference>
<feature type="region of interest" description="Disordered" evidence="4">
    <location>
        <begin position="331"/>
        <end position="357"/>
    </location>
</feature>
<accession>A0ABM9BH54</accession>
<evidence type="ECO:0000256" key="1">
    <source>
        <dbReference type="ARBA" id="ARBA00022801"/>
    </source>
</evidence>
<evidence type="ECO:0000256" key="2">
    <source>
        <dbReference type="ARBA" id="ARBA00023277"/>
    </source>
</evidence>
<dbReference type="EC" id="3.2.1.8" evidence="7"/>
<keyword evidence="3" id="KW-0624">Polysaccharide degradation</keyword>
<protein>
    <submittedName>
        <fullName evidence="7">Endo-1,4-beta-xylanase A</fullName>
        <ecNumber evidence="7">3.2.1.8</ecNumber>
    </submittedName>
</protein>
<sequence length="755" mass="82453">MVKEINDKYALEHPGKLLIDGVGMQAHYNINTNPENVKLSLEKFISLGAEISITELDIMAGSDSKITEQQANAQGYLYAQLFKIYKTHAANISHVTFWGLNDGTSWRASQNPLLFDSNLKAKPAYYGVIDPDKFIADHTPDVVDANQSTAKYATPVVDGTADAVWGDAAQMPINRYQMAWQGANGVAKALWDDENLYLLVQVNDTQLNKSNVNEYEQDSIEIFLDQNNAKTSFYQIDDGQYRVNYDNETSFNPISIAAGFESATHIFGTNYTVEVKIPLHGITPDDDTKLGFDVQINDAKDGSRQSVAAWNDTTGTGYMDTSVYGVLTLMGKSTDTEPTPTPTPTNEPTGNSNSVSAVTTPQPVAIAYKDGVVTITPEVKSDKGRVIGTISSDNLKKALEQATAAANGKKQIVIEVPKQTDAKVYDIQLPTQSLMGKENFELLLKTENATIQIPSNMLSGVKDLAEQVSIRISKVSADSLSAATRNFIGNHPVIDLSVISGDRVIPWNNPNAPVTVSIPYTPTAEELSNPDLIVVWYIDDKGNVAPVPNGRYDAGTQTVVFQTTHFSIYALTFVKKNFGDLQSVSWAKQAIDVMAARDVIQGTSMNNFSPADSMKRADFIALLVRVLELKGTGKSAALFSDVQKTDYYYDELVIAKELGIATGFEDDTFRPNIEVSRQDMMVLTARALAASGQQIKASGTLNAYLDEASISSYAKDSALLLVKFGVVNGKNDRIAPNDTLTRAEAAVILYRIWKL</sequence>
<reference evidence="7" key="1">
    <citation type="submission" date="2021-12" db="EMBL/GenBank/DDBJ databases">
        <authorList>
            <person name="Criscuolo A."/>
        </authorList>
    </citation>
    <scope>NUCLEOTIDE SEQUENCE</scope>
    <source>
        <strain evidence="7">CIP111894</strain>
    </source>
</reference>
<keyword evidence="2" id="KW-0119">Carbohydrate metabolism</keyword>
<keyword evidence="7" id="KW-0326">Glycosidase</keyword>
<dbReference type="InterPro" id="IPR010502">
    <property type="entry name" value="Carb-bd_dom_fam9"/>
</dbReference>
<proteinExistence type="predicted"/>
<evidence type="ECO:0000313" key="8">
    <source>
        <dbReference type="Proteomes" id="UP000838749"/>
    </source>
</evidence>
<dbReference type="Proteomes" id="UP000838749">
    <property type="component" value="Unassembled WGS sequence"/>
</dbReference>
<evidence type="ECO:0000256" key="3">
    <source>
        <dbReference type="ARBA" id="ARBA00023326"/>
    </source>
</evidence>
<dbReference type="PROSITE" id="PS51272">
    <property type="entry name" value="SLH"/>
    <property type="match status" value="3"/>
</dbReference>
<dbReference type="InterPro" id="IPR017853">
    <property type="entry name" value="GH"/>
</dbReference>
<keyword evidence="1 7" id="KW-0378">Hydrolase</keyword>
<dbReference type="EMBL" id="CAKMAB010000020">
    <property type="protein sequence ID" value="CAH1057443.1"/>
    <property type="molecule type" value="Genomic_DNA"/>
</dbReference>
<evidence type="ECO:0000256" key="4">
    <source>
        <dbReference type="SAM" id="MobiDB-lite"/>
    </source>
</evidence>
<dbReference type="Gene3D" id="3.20.20.80">
    <property type="entry name" value="Glycosidases"/>
    <property type="match status" value="1"/>
</dbReference>
<comment type="caution">
    <text evidence="7">The sequence shown here is derived from an EMBL/GenBank/DDBJ whole genome shotgun (WGS) entry which is preliminary data.</text>
</comment>
<dbReference type="SUPFAM" id="SSF51445">
    <property type="entry name" value="(Trans)glycosidases"/>
    <property type="match status" value="1"/>
</dbReference>
<dbReference type="Gene3D" id="2.60.40.1190">
    <property type="match status" value="1"/>
</dbReference>
<evidence type="ECO:0000259" key="5">
    <source>
        <dbReference type="PROSITE" id="PS51272"/>
    </source>
</evidence>
<dbReference type="CDD" id="cd00005">
    <property type="entry name" value="CBM9_like_1"/>
    <property type="match status" value="1"/>
</dbReference>
<dbReference type="PROSITE" id="PS51760">
    <property type="entry name" value="GH10_2"/>
    <property type="match status" value="1"/>
</dbReference>
<dbReference type="SMART" id="SM00633">
    <property type="entry name" value="Glyco_10"/>
    <property type="match status" value="1"/>
</dbReference>
<feature type="domain" description="SLH" evidence="5">
    <location>
        <begin position="635"/>
        <end position="698"/>
    </location>
</feature>
<dbReference type="Pfam" id="PF06452">
    <property type="entry name" value="CBM9_1"/>
    <property type="match status" value="1"/>
</dbReference>
<dbReference type="GO" id="GO:0031176">
    <property type="term" value="F:endo-1,4-beta-xylanase activity"/>
    <property type="evidence" value="ECO:0007669"/>
    <property type="project" value="UniProtKB-EC"/>
</dbReference>